<evidence type="ECO:0000313" key="4">
    <source>
        <dbReference type="Proteomes" id="UP000320314"/>
    </source>
</evidence>
<organism evidence="3 4">
    <name type="scientific">Pararhizobium mangrovi</name>
    <dbReference type="NCBI Taxonomy" id="2590452"/>
    <lineage>
        <taxon>Bacteria</taxon>
        <taxon>Pseudomonadati</taxon>
        <taxon>Pseudomonadota</taxon>
        <taxon>Alphaproteobacteria</taxon>
        <taxon>Hyphomicrobiales</taxon>
        <taxon>Rhizobiaceae</taxon>
        <taxon>Rhizobium/Agrobacterium group</taxon>
        <taxon>Pararhizobium</taxon>
    </lineage>
</organism>
<accession>A0A506U4E2</accession>
<evidence type="ECO:0000256" key="1">
    <source>
        <dbReference type="ARBA" id="ARBA00022801"/>
    </source>
</evidence>
<feature type="domain" description="Calcineurin-like phosphoesterase" evidence="2">
    <location>
        <begin position="4"/>
        <end position="201"/>
    </location>
</feature>
<evidence type="ECO:0000259" key="2">
    <source>
        <dbReference type="Pfam" id="PF00149"/>
    </source>
</evidence>
<dbReference type="GO" id="GO:0004527">
    <property type="term" value="F:exonuclease activity"/>
    <property type="evidence" value="ECO:0007669"/>
    <property type="project" value="UniProtKB-KW"/>
</dbReference>
<dbReference type="PANTHER" id="PTHR30337">
    <property type="entry name" value="COMPONENT OF ATP-DEPENDENT DSDNA EXONUCLEASE"/>
    <property type="match status" value="1"/>
</dbReference>
<dbReference type="PIRSF" id="PIRSF033091">
    <property type="entry name" value="Pesterase_YhaO"/>
    <property type="match status" value="1"/>
</dbReference>
<comment type="caution">
    <text evidence="3">The sequence shown here is derived from an EMBL/GenBank/DDBJ whole genome shotgun (WGS) entry which is preliminary data.</text>
</comment>
<dbReference type="InterPro" id="IPR029052">
    <property type="entry name" value="Metallo-depent_PP-like"/>
</dbReference>
<dbReference type="OrthoDB" id="9773856at2"/>
<name>A0A506U4E2_9HYPH</name>
<dbReference type="InterPro" id="IPR050535">
    <property type="entry name" value="DNA_Repair-Maintenance_Comp"/>
</dbReference>
<dbReference type="RefSeq" id="WP_141166691.1">
    <property type="nucleotide sequence ID" value="NZ_VHLH01000014.1"/>
</dbReference>
<dbReference type="Proteomes" id="UP000320314">
    <property type="component" value="Unassembled WGS sequence"/>
</dbReference>
<evidence type="ECO:0000313" key="3">
    <source>
        <dbReference type="EMBL" id="TPW28680.1"/>
    </source>
</evidence>
<keyword evidence="1" id="KW-0378">Hydrolase</keyword>
<dbReference type="InterPro" id="IPR041796">
    <property type="entry name" value="Mre11_N"/>
</dbReference>
<dbReference type="SUPFAM" id="SSF56300">
    <property type="entry name" value="Metallo-dependent phosphatases"/>
    <property type="match status" value="1"/>
</dbReference>
<sequence>MSVRLLHSADLHLDAPLRALAMRDPELRERVATASRGALERLVRHCIDHDVKALLLAGDTFDRTVQSVNTLAHFARQMERLDEAGVAVFMIYGNHDHANPATGRLPLPANVTIFGPEGGSAEIKGLGAQGPIHVHGLSYEGRDAPGSLVGRYPAPARSALNIGLLHTSLAGSAAHDPYAPCTPEELVAHGYDYWALGHIHGRTIHARGPWVVMPGAPQGRHINETGMKSVSEIVIRDGAIDEVNAVPTAEVVFETVEVAIGADDVVDFARLARRAVEACGEAALHLDQVLVVRIRVTGEAATLRALRHHEELWRERIHEGVRELEWAWVEGLEFVTTARASGPMDEGPVGEIVGAMRAAAPREATHHRLRAILEESLDLLAPSERRALVPDEAALDAMVEAMAHEAIEAVSATLAGTPEAEG</sequence>
<dbReference type="InterPro" id="IPR014576">
    <property type="entry name" value="Pesterase_YhaO"/>
</dbReference>
<proteinExistence type="predicted"/>
<keyword evidence="3" id="KW-0269">Exonuclease</keyword>
<reference evidence="3 4" key="1">
    <citation type="submission" date="2019-06" db="EMBL/GenBank/DDBJ databases">
        <authorList>
            <person name="Li M."/>
        </authorList>
    </citation>
    <scope>NUCLEOTIDE SEQUENCE [LARGE SCALE GENOMIC DNA]</scope>
    <source>
        <strain evidence="3 4">BGMRC6574</strain>
    </source>
</reference>
<gene>
    <name evidence="3" type="ORF">FJU11_08890</name>
</gene>
<dbReference type="EMBL" id="VHLH01000014">
    <property type="protein sequence ID" value="TPW28680.1"/>
    <property type="molecule type" value="Genomic_DNA"/>
</dbReference>
<dbReference type="InterPro" id="IPR004843">
    <property type="entry name" value="Calcineurin-like_PHP"/>
</dbReference>
<dbReference type="AlphaFoldDB" id="A0A506U4E2"/>
<dbReference type="PANTHER" id="PTHR30337:SF7">
    <property type="entry name" value="PHOSPHOESTERASE"/>
    <property type="match status" value="1"/>
</dbReference>
<dbReference type="CDD" id="cd00840">
    <property type="entry name" value="MPP_Mre11_N"/>
    <property type="match status" value="1"/>
</dbReference>
<protein>
    <submittedName>
        <fullName evidence="3">DNA repair exonuclease</fullName>
    </submittedName>
</protein>
<keyword evidence="4" id="KW-1185">Reference proteome</keyword>
<keyword evidence="3" id="KW-0540">Nuclease</keyword>
<dbReference type="Gene3D" id="3.60.21.10">
    <property type="match status" value="1"/>
</dbReference>
<dbReference type="Pfam" id="PF00149">
    <property type="entry name" value="Metallophos"/>
    <property type="match status" value="1"/>
</dbReference>